<keyword evidence="7" id="KW-0479">Metal-binding</keyword>
<dbReference type="InterPro" id="IPR035097">
    <property type="entry name" value="M29_N-terminal"/>
</dbReference>
<proteinExistence type="inferred from homology"/>
<dbReference type="Proteomes" id="UP000183815">
    <property type="component" value="Unassembled WGS sequence"/>
</dbReference>
<dbReference type="GO" id="GO:0046872">
    <property type="term" value="F:metal ion binding"/>
    <property type="evidence" value="ECO:0007669"/>
    <property type="project" value="UniProtKB-KW"/>
</dbReference>
<evidence type="ECO:0000256" key="7">
    <source>
        <dbReference type="ARBA" id="ARBA00022723"/>
    </source>
</evidence>
<evidence type="ECO:0000256" key="2">
    <source>
        <dbReference type="ARBA" id="ARBA00001946"/>
    </source>
</evidence>
<keyword evidence="5 10" id="KW-0031">Aminopeptidase</keyword>
<dbReference type="Pfam" id="PF02073">
    <property type="entry name" value="Peptidase_M29"/>
    <property type="match status" value="1"/>
</dbReference>
<evidence type="ECO:0000313" key="11">
    <source>
        <dbReference type="Proteomes" id="UP000183815"/>
    </source>
</evidence>
<dbReference type="AlphaFoldDB" id="A0A1J5TH79"/>
<evidence type="ECO:0000256" key="1">
    <source>
        <dbReference type="ARBA" id="ARBA00001941"/>
    </source>
</evidence>
<keyword evidence="6" id="KW-0645">Protease</keyword>
<name>A0A1J5TH79_9ARCH</name>
<dbReference type="PANTHER" id="PTHR34448:SF1">
    <property type="entry name" value="BLL6088 PROTEIN"/>
    <property type="match status" value="1"/>
</dbReference>
<comment type="cofactor">
    <cofactor evidence="3">
        <name>Zn(2+)</name>
        <dbReference type="ChEBI" id="CHEBI:29105"/>
    </cofactor>
</comment>
<dbReference type="PANTHER" id="PTHR34448">
    <property type="entry name" value="AMINOPEPTIDASE"/>
    <property type="match status" value="1"/>
</dbReference>
<sequence>MDSRYEKLAHNLINHSCQLKNGENVLIEAFDMPEEMIIALIRAARAAGGVPLVTLKNNRILREMYVNTDESHMELCASTELHRMKKMDAYIGLRGSRNIAEMGDVPSEKMAHYQSKWLQPVHLEERVTNTKWVVLRWPTPSMAQQAEMSTEAFEDFYFDVCTLDYAKMAKAIEPLEAMMRKTDRVHIKSPGTDLKFSIKDIPAIACAGDRNIPDGECFTAPVKDSVNGVIQFNAETLYHGTVFSDIRLVFENGKVVEATGSDTEKLNEILDSDEGARYIGEFAIGFNPYIMKPMKDILFDEKIAGSFHFTPGNAYTIADNGNRSDVHWDMVLIQREDYGGGEIWFDDVMIRKDGIFILPELEALNPENLK</sequence>
<dbReference type="EMBL" id="MIYU01000001">
    <property type="protein sequence ID" value="OIR20303.1"/>
    <property type="molecule type" value="Genomic_DNA"/>
</dbReference>
<evidence type="ECO:0000256" key="8">
    <source>
        <dbReference type="ARBA" id="ARBA00022801"/>
    </source>
</evidence>
<dbReference type="GO" id="GO:0008237">
    <property type="term" value="F:metallopeptidase activity"/>
    <property type="evidence" value="ECO:0007669"/>
    <property type="project" value="UniProtKB-KW"/>
</dbReference>
<evidence type="ECO:0000256" key="9">
    <source>
        <dbReference type="ARBA" id="ARBA00023049"/>
    </source>
</evidence>
<evidence type="ECO:0000256" key="5">
    <source>
        <dbReference type="ARBA" id="ARBA00022438"/>
    </source>
</evidence>
<comment type="similarity">
    <text evidence="4">Belongs to the peptidase M29 family.</text>
</comment>
<reference evidence="10 11" key="1">
    <citation type="submission" date="2016-08" db="EMBL/GenBank/DDBJ databases">
        <title>New Insights into Marine Group III Euryarchaeota, from dark to light.</title>
        <authorList>
            <person name="Haro-Moreno J.M."/>
            <person name="Rodriguez-Valera F."/>
            <person name="Lopez-Garcia P."/>
            <person name="Moreira D."/>
            <person name="Martin-Cuadrado A.B."/>
        </authorList>
    </citation>
    <scope>NUCLEOTIDE SEQUENCE [LARGE SCALE GENOMIC DNA]</scope>
    <source>
        <strain evidence="10">CG-Bathy1</strain>
    </source>
</reference>
<keyword evidence="9" id="KW-0482">Metalloprotease</keyword>
<dbReference type="GO" id="GO:0004177">
    <property type="term" value="F:aminopeptidase activity"/>
    <property type="evidence" value="ECO:0007669"/>
    <property type="project" value="UniProtKB-KW"/>
</dbReference>
<protein>
    <submittedName>
        <fullName evidence="10">Aminopeptidase</fullName>
    </submittedName>
</protein>
<dbReference type="InterPro" id="IPR000787">
    <property type="entry name" value="Peptidase_M29"/>
</dbReference>
<accession>A0A1J5TH79</accession>
<comment type="caution">
    <text evidence="10">The sequence shown here is derived from an EMBL/GenBank/DDBJ whole genome shotgun (WGS) entry which is preliminary data.</text>
</comment>
<dbReference type="SUPFAM" id="SSF144052">
    <property type="entry name" value="Thermophilic metalloprotease-like"/>
    <property type="match status" value="1"/>
</dbReference>
<dbReference type="Gene3D" id="3.40.1830.10">
    <property type="entry name" value="Thermophilic metalloprotease (M29)"/>
    <property type="match status" value="1"/>
</dbReference>
<comment type="cofactor">
    <cofactor evidence="2">
        <name>Mg(2+)</name>
        <dbReference type="ChEBI" id="CHEBI:18420"/>
    </cofactor>
</comment>
<evidence type="ECO:0000256" key="4">
    <source>
        <dbReference type="ARBA" id="ARBA00008236"/>
    </source>
</evidence>
<evidence type="ECO:0000256" key="3">
    <source>
        <dbReference type="ARBA" id="ARBA00001947"/>
    </source>
</evidence>
<gene>
    <name evidence="10" type="ORF">BEU04_00400</name>
</gene>
<evidence type="ECO:0000256" key="6">
    <source>
        <dbReference type="ARBA" id="ARBA00022670"/>
    </source>
</evidence>
<organism evidence="10 11">
    <name type="scientific">Marine Group III euryarchaeote CG-Bathy1</name>
    <dbReference type="NCBI Taxonomy" id="1889001"/>
    <lineage>
        <taxon>Archaea</taxon>
        <taxon>Methanobacteriati</taxon>
        <taxon>Thermoplasmatota</taxon>
        <taxon>Thermoplasmata</taxon>
        <taxon>Candidatus Thermoprofundales</taxon>
    </lineage>
</organism>
<comment type="cofactor">
    <cofactor evidence="1">
        <name>Co(2+)</name>
        <dbReference type="ChEBI" id="CHEBI:48828"/>
    </cofactor>
</comment>
<dbReference type="GO" id="GO:0006508">
    <property type="term" value="P:proteolysis"/>
    <property type="evidence" value="ECO:0007669"/>
    <property type="project" value="UniProtKB-KW"/>
</dbReference>
<keyword evidence="8" id="KW-0378">Hydrolase</keyword>
<evidence type="ECO:0000313" key="10">
    <source>
        <dbReference type="EMBL" id="OIR20303.1"/>
    </source>
</evidence>
<dbReference type="InterPro" id="IPR052170">
    <property type="entry name" value="M29_Exopeptidase"/>
</dbReference>